<dbReference type="RefSeq" id="WP_264320847.1">
    <property type="nucleotide sequence ID" value="NZ_JADEXN010000100.1"/>
</dbReference>
<gene>
    <name evidence="1" type="ORF">IQ235_07355</name>
</gene>
<reference evidence="1" key="1">
    <citation type="submission" date="2020-10" db="EMBL/GenBank/DDBJ databases">
        <authorList>
            <person name="Castelo-Branco R."/>
            <person name="Eusebio N."/>
            <person name="Adriana R."/>
            <person name="Vieira A."/>
            <person name="Brugerolle De Fraissinette N."/>
            <person name="Rezende De Castro R."/>
            <person name="Schneider M.P."/>
            <person name="Vasconcelos V."/>
            <person name="Leao P.N."/>
        </authorList>
    </citation>
    <scope>NUCLEOTIDE SEQUENCE</scope>
    <source>
        <strain evidence="1">LEGE 11467</strain>
    </source>
</reference>
<dbReference type="Gene3D" id="3.30.200.20">
    <property type="entry name" value="Phosphorylase Kinase, domain 1"/>
    <property type="match status" value="1"/>
</dbReference>
<evidence type="ECO:0000313" key="1">
    <source>
        <dbReference type="EMBL" id="MBE9040599.1"/>
    </source>
</evidence>
<dbReference type="EMBL" id="JADEXN010000100">
    <property type="protein sequence ID" value="MBE9040599.1"/>
    <property type="molecule type" value="Genomic_DNA"/>
</dbReference>
<protein>
    <submittedName>
        <fullName evidence="1">Uncharacterized protein</fullName>
    </submittedName>
</protein>
<organism evidence="1 2">
    <name type="scientific">Zarconia navalis LEGE 11467</name>
    <dbReference type="NCBI Taxonomy" id="1828826"/>
    <lineage>
        <taxon>Bacteria</taxon>
        <taxon>Bacillati</taxon>
        <taxon>Cyanobacteriota</taxon>
        <taxon>Cyanophyceae</taxon>
        <taxon>Oscillatoriophycideae</taxon>
        <taxon>Oscillatoriales</taxon>
        <taxon>Oscillatoriales incertae sedis</taxon>
        <taxon>Zarconia</taxon>
        <taxon>Zarconia navalis</taxon>
    </lineage>
</organism>
<dbReference type="Proteomes" id="UP000621799">
    <property type="component" value="Unassembled WGS sequence"/>
</dbReference>
<name>A0A928Z8J0_9CYAN</name>
<dbReference type="AlphaFoldDB" id="A0A928Z8J0"/>
<proteinExistence type="predicted"/>
<comment type="caution">
    <text evidence="1">The sequence shown here is derived from an EMBL/GenBank/DDBJ whole genome shotgun (WGS) entry which is preliminary data.</text>
</comment>
<keyword evidence="2" id="KW-1185">Reference proteome</keyword>
<sequence length="69" mass="7889">MVSKGKASAIGTPIAELEIDVPLVSKLLEEQHRDLAHQPIRRVDAGWDNEIFRLGDRLLWYLRSHVATR</sequence>
<accession>A0A928Z8J0</accession>
<evidence type="ECO:0000313" key="2">
    <source>
        <dbReference type="Proteomes" id="UP000621799"/>
    </source>
</evidence>